<organism evidence="2 3">
    <name type="scientific">Novipirellula herctigrandis</name>
    <dbReference type="NCBI Taxonomy" id="2527986"/>
    <lineage>
        <taxon>Bacteria</taxon>
        <taxon>Pseudomonadati</taxon>
        <taxon>Planctomycetota</taxon>
        <taxon>Planctomycetia</taxon>
        <taxon>Pirellulales</taxon>
        <taxon>Pirellulaceae</taxon>
        <taxon>Novipirellula</taxon>
    </lineage>
</organism>
<dbReference type="Proteomes" id="UP000315010">
    <property type="component" value="Unassembled WGS sequence"/>
</dbReference>
<protein>
    <recommendedName>
        <fullName evidence="4">DUF1579 domain-containing protein</fullName>
    </recommendedName>
</protein>
<feature type="signal peptide" evidence="1">
    <location>
        <begin position="1"/>
        <end position="21"/>
    </location>
</feature>
<proteinExistence type="predicted"/>
<comment type="caution">
    <text evidence="2">The sequence shown here is derived from an EMBL/GenBank/DDBJ whole genome shotgun (WGS) entry which is preliminary data.</text>
</comment>
<evidence type="ECO:0000256" key="1">
    <source>
        <dbReference type="SAM" id="SignalP"/>
    </source>
</evidence>
<sequence length="184" mass="20591" precursor="true">MKNLLFTAVISTFVCLSVSYAQQPNVPGPQNEHRWLKQFTGQWTSKSKTVASDEVPSTQCAGSMNSHMLGQFFVINDLEGEMDGVRIQAIQTIGYDTSKKKYVGTWVDSAMNYLWHYEGEVDASGKKLVLIAEGPNFMAKGQMAKFRDSYEFQSPDTIVATSEMMDNDGTWVTFMTGELTRSKP</sequence>
<evidence type="ECO:0000313" key="2">
    <source>
        <dbReference type="EMBL" id="TWT85038.1"/>
    </source>
</evidence>
<evidence type="ECO:0008006" key="4">
    <source>
        <dbReference type="Google" id="ProtNLM"/>
    </source>
</evidence>
<dbReference type="OrthoDB" id="512336at2"/>
<dbReference type="EMBL" id="SJPJ01000001">
    <property type="protein sequence ID" value="TWT85038.1"/>
    <property type="molecule type" value="Genomic_DNA"/>
</dbReference>
<dbReference type="Pfam" id="PF07617">
    <property type="entry name" value="DUF1579"/>
    <property type="match status" value="1"/>
</dbReference>
<dbReference type="InterPro" id="IPR011473">
    <property type="entry name" value="DUF1579"/>
</dbReference>
<reference evidence="2 3" key="1">
    <citation type="submission" date="2019-02" db="EMBL/GenBank/DDBJ databases">
        <title>Deep-cultivation of Planctomycetes and their phenomic and genomic characterization uncovers novel biology.</title>
        <authorList>
            <person name="Wiegand S."/>
            <person name="Jogler M."/>
            <person name="Boedeker C."/>
            <person name="Pinto D."/>
            <person name="Vollmers J."/>
            <person name="Rivas-Marin E."/>
            <person name="Kohn T."/>
            <person name="Peeters S.H."/>
            <person name="Heuer A."/>
            <person name="Rast P."/>
            <person name="Oberbeckmann S."/>
            <person name="Bunk B."/>
            <person name="Jeske O."/>
            <person name="Meyerdierks A."/>
            <person name="Storesund J.E."/>
            <person name="Kallscheuer N."/>
            <person name="Luecker S."/>
            <person name="Lage O.M."/>
            <person name="Pohl T."/>
            <person name="Merkel B.J."/>
            <person name="Hornburger P."/>
            <person name="Mueller R.-W."/>
            <person name="Bruemmer F."/>
            <person name="Labrenz M."/>
            <person name="Spormann A.M."/>
            <person name="Op Den Camp H."/>
            <person name="Overmann J."/>
            <person name="Amann R."/>
            <person name="Jetten M.S.M."/>
            <person name="Mascher T."/>
            <person name="Medema M.H."/>
            <person name="Devos D.P."/>
            <person name="Kaster A.-K."/>
            <person name="Ovreas L."/>
            <person name="Rohde M."/>
            <person name="Galperin M.Y."/>
            <person name="Jogler C."/>
        </authorList>
    </citation>
    <scope>NUCLEOTIDE SEQUENCE [LARGE SCALE GENOMIC DNA]</scope>
    <source>
        <strain evidence="2 3">CA13</strain>
    </source>
</reference>
<accession>A0A5C5ZD09</accession>
<dbReference type="RefSeq" id="WP_146403033.1">
    <property type="nucleotide sequence ID" value="NZ_SJPJ01000001.1"/>
</dbReference>
<dbReference type="AlphaFoldDB" id="A0A5C5ZD09"/>
<gene>
    <name evidence="2" type="ORF">CA13_65200</name>
</gene>
<keyword evidence="1" id="KW-0732">Signal</keyword>
<keyword evidence="3" id="KW-1185">Reference proteome</keyword>
<name>A0A5C5ZD09_9BACT</name>
<evidence type="ECO:0000313" key="3">
    <source>
        <dbReference type="Proteomes" id="UP000315010"/>
    </source>
</evidence>
<feature type="chain" id="PRO_5022932226" description="DUF1579 domain-containing protein" evidence="1">
    <location>
        <begin position="22"/>
        <end position="184"/>
    </location>
</feature>